<dbReference type="SUPFAM" id="SSF52151">
    <property type="entry name" value="FabD/lysophospholipase-like"/>
    <property type="match status" value="1"/>
</dbReference>
<dbReference type="InterPro" id="IPR037483">
    <property type="entry name" value="YjjU-like"/>
</dbReference>
<dbReference type="AlphaFoldDB" id="A0A9D2EM55"/>
<feature type="short sequence motif" description="GXGXXG" evidence="4">
    <location>
        <begin position="10"/>
        <end position="15"/>
    </location>
</feature>
<dbReference type="InterPro" id="IPR002641">
    <property type="entry name" value="PNPLA_dom"/>
</dbReference>
<feature type="short sequence motif" description="DGA/G" evidence="4">
    <location>
        <begin position="159"/>
        <end position="161"/>
    </location>
</feature>
<keyword evidence="1 4" id="KW-0378">Hydrolase</keyword>
<dbReference type="Pfam" id="PF01734">
    <property type="entry name" value="Patatin"/>
    <property type="match status" value="1"/>
</dbReference>
<organism evidence="6 7">
    <name type="scientific">Candidatus Anaerobutyricum stercoris</name>
    <dbReference type="NCBI Taxonomy" id="2838457"/>
    <lineage>
        <taxon>Bacteria</taxon>
        <taxon>Bacillati</taxon>
        <taxon>Bacillota</taxon>
        <taxon>Clostridia</taxon>
        <taxon>Lachnospirales</taxon>
        <taxon>Lachnospiraceae</taxon>
        <taxon>Anaerobutyricum</taxon>
    </lineage>
</organism>
<comment type="caution">
    <text evidence="6">The sequence shown here is derived from an EMBL/GenBank/DDBJ whole genome shotgun (WGS) entry which is preliminary data.</text>
</comment>
<dbReference type="Gene3D" id="3.40.1090.10">
    <property type="entry name" value="Cytosolic phospholipase A2 catalytic domain"/>
    <property type="match status" value="2"/>
</dbReference>
<protein>
    <submittedName>
        <fullName evidence="6">Patatin family protein</fullName>
    </submittedName>
</protein>
<dbReference type="InterPro" id="IPR050301">
    <property type="entry name" value="NTE"/>
</dbReference>
<keyword evidence="2 4" id="KW-0442">Lipid degradation</keyword>
<keyword evidence="3 4" id="KW-0443">Lipid metabolism</keyword>
<gene>
    <name evidence="6" type="ORF">H9968_08105</name>
</gene>
<reference evidence="6" key="2">
    <citation type="submission" date="2021-04" db="EMBL/GenBank/DDBJ databases">
        <authorList>
            <person name="Gilroy R."/>
        </authorList>
    </citation>
    <scope>NUCLEOTIDE SEQUENCE</scope>
    <source>
        <strain evidence="6">CHK179-28034</strain>
    </source>
</reference>
<dbReference type="Pfam" id="PF19890">
    <property type="entry name" value="DUF6363"/>
    <property type="match status" value="1"/>
</dbReference>
<evidence type="ECO:0000313" key="7">
    <source>
        <dbReference type="Proteomes" id="UP000824049"/>
    </source>
</evidence>
<accession>A0A9D2EM55</accession>
<feature type="active site" description="Nucleophile" evidence="4">
    <location>
        <position position="39"/>
    </location>
</feature>
<reference evidence="6" key="1">
    <citation type="journal article" date="2021" name="PeerJ">
        <title>Extensive microbial diversity within the chicken gut microbiome revealed by metagenomics and culture.</title>
        <authorList>
            <person name="Gilroy R."/>
            <person name="Ravi A."/>
            <person name="Getino M."/>
            <person name="Pursley I."/>
            <person name="Horton D.L."/>
            <person name="Alikhan N.F."/>
            <person name="Baker D."/>
            <person name="Gharbi K."/>
            <person name="Hall N."/>
            <person name="Watson M."/>
            <person name="Adriaenssens E.M."/>
            <person name="Foster-Nyarko E."/>
            <person name="Jarju S."/>
            <person name="Secka A."/>
            <person name="Antonio M."/>
            <person name="Oren A."/>
            <person name="Chaudhuri R.R."/>
            <person name="La Ragione R."/>
            <person name="Hildebrand F."/>
            <person name="Pallen M.J."/>
        </authorList>
    </citation>
    <scope>NUCLEOTIDE SEQUENCE</scope>
    <source>
        <strain evidence="6">CHK179-28034</strain>
    </source>
</reference>
<proteinExistence type="predicted"/>
<evidence type="ECO:0000256" key="4">
    <source>
        <dbReference type="PROSITE-ProRule" id="PRU01161"/>
    </source>
</evidence>
<feature type="domain" description="PNPLA" evidence="5">
    <location>
        <begin position="6"/>
        <end position="172"/>
    </location>
</feature>
<dbReference type="InterPro" id="IPR016035">
    <property type="entry name" value="Acyl_Trfase/lysoPLipase"/>
</dbReference>
<dbReference type="PANTHER" id="PTHR14226:SF25">
    <property type="entry name" value="PHOSPHOESTERASE"/>
    <property type="match status" value="1"/>
</dbReference>
<dbReference type="EMBL" id="DXBR01000071">
    <property type="protein sequence ID" value="HIZ39871.1"/>
    <property type="molecule type" value="Genomic_DNA"/>
</dbReference>
<dbReference type="Proteomes" id="UP000824049">
    <property type="component" value="Unassembled WGS sequence"/>
</dbReference>
<dbReference type="CDD" id="cd07208">
    <property type="entry name" value="Pat_hypo_Ecoli_yjju_like"/>
    <property type="match status" value="1"/>
</dbReference>
<evidence type="ECO:0000313" key="6">
    <source>
        <dbReference type="EMBL" id="HIZ39871.1"/>
    </source>
</evidence>
<dbReference type="GO" id="GO:0016042">
    <property type="term" value="P:lipid catabolic process"/>
    <property type="evidence" value="ECO:0007669"/>
    <property type="project" value="UniProtKB-UniRule"/>
</dbReference>
<dbReference type="GO" id="GO:0016787">
    <property type="term" value="F:hydrolase activity"/>
    <property type="evidence" value="ECO:0007669"/>
    <property type="project" value="UniProtKB-UniRule"/>
</dbReference>
<dbReference type="PANTHER" id="PTHR14226">
    <property type="entry name" value="NEUROPATHY TARGET ESTERASE/SWISS CHEESE D.MELANOGASTER"/>
    <property type="match status" value="1"/>
</dbReference>
<evidence type="ECO:0000259" key="5">
    <source>
        <dbReference type="PROSITE" id="PS51635"/>
    </source>
</evidence>
<sequence length="282" mass="31843">MYHGGLILEGGGMRGVYTAGVLDAFLENDIKFEKIYGVSAGSCHACSYMSGQYGRAFRVAVDYLDDPDYCGTRTFLRTGNIFGVDMLYSRIPNVLDPFDFEAYKKYPGTLYAVITDVDTGEPVYVKVKDLNKQMWAIRASSSLPLVSKSLVVNGHTYLDGGVADSIPIRKSLADGNTKNVVILTREEGYQKEPNRAIRLLKMRYPKSKAFVKKMANRHIRYNDTLAFLEKEEEEGRVFLIRPKEKVNVGRVEKNRSKLEALYQIGLEDGRNSIAAMKEYLER</sequence>
<evidence type="ECO:0000256" key="2">
    <source>
        <dbReference type="ARBA" id="ARBA00022963"/>
    </source>
</evidence>
<name>A0A9D2EM55_9FIRM</name>
<evidence type="ECO:0000256" key="3">
    <source>
        <dbReference type="ARBA" id="ARBA00023098"/>
    </source>
</evidence>
<feature type="active site" description="Proton acceptor" evidence="4">
    <location>
        <position position="159"/>
    </location>
</feature>
<evidence type="ECO:0000256" key="1">
    <source>
        <dbReference type="ARBA" id="ARBA00022801"/>
    </source>
</evidence>
<feature type="short sequence motif" description="GXSXG" evidence="4">
    <location>
        <begin position="37"/>
        <end position="41"/>
    </location>
</feature>
<dbReference type="InterPro" id="IPR045943">
    <property type="entry name" value="DUF6363"/>
</dbReference>
<dbReference type="PROSITE" id="PS51635">
    <property type="entry name" value="PNPLA"/>
    <property type="match status" value="1"/>
</dbReference>